<dbReference type="HOGENOM" id="CLU_1883233_0_0_0"/>
<feature type="transmembrane region" description="Helical" evidence="1">
    <location>
        <begin position="12"/>
        <end position="32"/>
    </location>
</feature>
<evidence type="ECO:0000256" key="1">
    <source>
        <dbReference type="SAM" id="Phobius"/>
    </source>
</evidence>
<evidence type="ECO:0000313" key="2">
    <source>
        <dbReference type="EMBL" id="ADE53382.1"/>
    </source>
</evidence>
<dbReference type="EMBL" id="CP001998">
    <property type="protein sequence ID" value="ADE53382.1"/>
    <property type="molecule type" value="Genomic_DNA"/>
</dbReference>
<gene>
    <name evidence="2" type="ordered locus">Caka_0357</name>
</gene>
<feature type="transmembrane region" description="Helical" evidence="1">
    <location>
        <begin position="52"/>
        <end position="68"/>
    </location>
</feature>
<name>D5EMH6_CORAD</name>
<keyword evidence="1" id="KW-1133">Transmembrane helix</keyword>
<dbReference type="KEGG" id="caa:Caka_0357"/>
<dbReference type="eggNOG" id="ENOG50348V5">
    <property type="taxonomic scope" value="Bacteria"/>
</dbReference>
<reference evidence="2 3" key="1">
    <citation type="journal article" date="2010" name="Stand. Genomic Sci.">
        <title>Complete genome sequence of Coraliomargarita akajimensis type strain (04OKA010-24).</title>
        <authorList>
            <person name="Mavromatis K."/>
            <person name="Abt B."/>
            <person name="Brambilla E."/>
            <person name="Lapidus A."/>
            <person name="Copeland A."/>
            <person name="Deshpande S."/>
            <person name="Nolan M."/>
            <person name="Lucas S."/>
            <person name="Tice H."/>
            <person name="Cheng J.F."/>
            <person name="Han C."/>
            <person name="Detter J.C."/>
            <person name="Woyke T."/>
            <person name="Goodwin L."/>
            <person name="Pitluck S."/>
            <person name="Held B."/>
            <person name="Brettin T."/>
            <person name="Tapia R."/>
            <person name="Ivanova N."/>
            <person name="Mikhailova N."/>
            <person name="Pati A."/>
            <person name="Liolios K."/>
            <person name="Chen A."/>
            <person name="Palaniappan K."/>
            <person name="Land M."/>
            <person name="Hauser L."/>
            <person name="Chang Y.J."/>
            <person name="Jeffries C.D."/>
            <person name="Rohde M."/>
            <person name="Goker M."/>
            <person name="Bristow J."/>
            <person name="Eisen J.A."/>
            <person name="Markowitz V."/>
            <person name="Hugenholtz P."/>
            <person name="Klenk H.P."/>
            <person name="Kyrpides N.C."/>
        </authorList>
    </citation>
    <scope>NUCLEOTIDE SEQUENCE [LARGE SCALE GENOMIC DNA]</scope>
    <source>
        <strain evidence="3">DSM 45221 / IAM 15411 / JCM 23193 / KCTC 12865</strain>
    </source>
</reference>
<dbReference type="STRING" id="583355.Caka_0357"/>
<evidence type="ECO:0000313" key="3">
    <source>
        <dbReference type="Proteomes" id="UP000000925"/>
    </source>
</evidence>
<dbReference type="OrthoDB" id="8232284at2"/>
<sequence>MSTPSNSPLTRIALLAGVAYFTCMAIAHFFSIKVPVLFIYYDTPFYAYQDKIIAFAVCAYIAVFYNASKHRQLVPTAIIVLALTVAGLSAVNLSEALAEVLEEGQGTLAYWLQTVAIAGYIGLLVICYRRDTHLHDH</sequence>
<keyword evidence="3" id="KW-1185">Reference proteome</keyword>
<dbReference type="RefSeq" id="WP_013042107.1">
    <property type="nucleotide sequence ID" value="NC_014008.1"/>
</dbReference>
<dbReference type="Proteomes" id="UP000000925">
    <property type="component" value="Chromosome"/>
</dbReference>
<dbReference type="AlphaFoldDB" id="D5EMH6"/>
<accession>D5EMH6</accession>
<keyword evidence="1" id="KW-0472">Membrane</keyword>
<feature type="transmembrane region" description="Helical" evidence="1">
    <location>
        <begin position="108"/>
        <end position="128"/>
    </location>
</feature>
<organism evidence="2 3">
    <name type="scientific">Coraliomargarita akajimensis (strain DSM 45221 / IAM 15411 / JCM 23193 / KCTC 12865 / 04OKA010-24)</name>
    <dbReference type="NCBI Taxonomy" id="583355"/>
    <lineage>
        <taxon>Bacteria</taxon>
        <taxon>Pseudomonadati</taxon>
        <taxon>Verrucomicrobiota</taxon>
        <taxon>Opitutia</taxon>
        <taxon>Puniceicoccales</taxon>
        <taxon>Coraliomargaritaceae</taxon>
        <taxon>Coraliomargarita</taxon>
    </lineage>
</organism>
<feature type="transmembrane region" description="Helical" evidence="1">
    <location>
        <begin position="73"/>
        <end position="93"/>
    </location>
</feature>
<keyword evidence="1" id="KW-0812">Transmembrane</keyword>
<proteinExistence type="predicted"/>
<protein>
    <submittedName>
        <fullName evidence="2">Uncharacterized protein</fullName>
    </submittedName>
</protein>